<gene>
    <name evidence="22" type="primary">LOC101581353</name>
</gene>
<feature type="domain" description="Thiolase C-terminal" evidence="20">
    <location>
        <begin position="382"/>
        <end position="503"/>
    </location>
</feature>
<comment type="catalytic activity">
    <reaction evidence="12">
        <text>2 acetyl-CoA = acetoacetyl-CoA + CoA</text>
        <dbReference type="Rhea" id="RHEA:21036"/>
        <dbReference type="ChEBI" id="CHEBI:57286"/>
        <dbReference type="ChEBI" id="CHEBI:57287"/>
        <dbReference type="ChEBI" id="CHEBI:57288"/>
        <dbReference type="EC" id="2.3.1.9"/>
    </reaction>
    <physiologicalReaction direction="right-to-left" evidence="12">
        <dbReference type="Rhea" id="RHEA:21038"/>
    </physiologicalReaction>
</comment>
<dbReference type="InterPro" id="IPR020616">
    <property type="entry name" value="Thiolase_N"/>
</dbReference>
<comment type="catalytic activity">
    <reaction evidence="16">
        <text>3-oxohexadecanedioyl-CoA + CoA = tetradecanedioyl-CoA + acetyl-CoA</text>
        <dbReference type="Rhea" id="RHEA:40343"/>
        <dbReference type="ChEBI" id="CHEBI:57287"/>
        <dbReference type="ChEBI" id="CHEBI:57288"/>
        <dbReference type="ChEBI" id="CHEBI:77081"/>
        <dbReference type="ChEBI" id="CHEBI:77084"/>
    </reaction>
    <physiologicalReaction direction="left-to-right" evidence="16">
        <dbReference type="Rhea" id="RHEA:40344"/>
    </physiologicalReaction>
</comment>
<comment type="catalytic activity">
    <reaction evidence="11">
        <text>3-oxo-(6Z,9Z,12Z,15Z,18Z,21Z)-tetracosahexaenoyl-CoA + CoA = (4Z,7Z,10Z,13Z,16Z,19Z)-docosahexaenoyl-CoA + acetyl-CoA</text>
        <dbReference type="Rhea" id="RHEA:39131"/>
        <dbReference type="ChEBI" id="CHEBI:57287"/>
        <dbReference type="ChEBI" id="CHEBI:57288"/>
        <dbReference type="ChEBI" id="CHEBI:74298"/>
        <dbReference type="ChEBI" id="CHEBI:74304"/>
    </reaction>
    <physiologicalReaction direction="left-to-right" evidence="11">
        <dbReference type="Rhea" id="RHEA:39132"/>
    </physiologicalReaction>
</comment>
<evidence type="ECO:0000256" key="18">
    <source>
        <dbReference type="RuleBase" id="RU003557"/>
    </source>
</evidence>
<keyword evidence="8" id="KW-0443">Lipid metabolism</keyword>
<comment type="catalytic activity">
    <reaction evidence="13">
        <text>tetradecanoyl-CoA + acetyl-CoA = 3-oxohexadecanoyl-CoA + CoA</text>
        <dbReference type="Rhea" id="RHEA:18161"/>
        <dbReference type="ChEBI" id="CHEBI:57287"/>
        <dbReference type="ChEBI" id="CHEBI:57288"/>
        <dbReference type="ChEBI" id="CHEBI:57349"/>
        <dbReference type="ChEBI" id="CHEBI:57385"/>
        <dbReference type="EC" id="2.3.1.155"/>
    </reaction>
    <physiologicalReaction direction="right-to-left" evidence="13">
        <dbReference type="Rhea" id="RHEA:18163"/>
    </physiologicalReaction>
</comment>
<evidence type="ECO:0000256" key="5">
    <source>
        <dbReference type="ARBA" id="ARBA00022832"/>
    </source>
</evidence>
<dbReference type="OrthoDB" id="5404651at2759"/>
<dbReference type="InterPro" id="IPR020610">
    <property type="entry name" value="Thiolase_AS"/>
</dbReference>
<keyword evidence="21" id="KW-1185">Reference proteome</keyword>
<keyword evidence="4 18" id="KW-0808">Transferase</keyword>
<evidence type="ECO:0000256" key="16">
    <source>
        <dbReference type="ARBA" id="ARBA00049306"/>
    </source>
</evidence>
<dbReference type="Pfam" id="PF02803">
    <property type="entry name" value="Thiolase_C"/>
    <property type="match status" value="1"/>
</dbReference>
<evidence type="ECO:0000256" key="11">
    <source>
        <dbReference type="ARBA" id="ARBA00036770"/>
    </source>
</evidence>
<dbReference type="InParanoid" id="A0A6P6DCX6"/>
<proteinExistence type="inferred from homology"/>
<organism evidence="21 22">
    <name type="scientific">Octodon degus</name>
    <name type="common">Degu</name>
    <name type="synonym">Sciurus degus</name>
    <dbReference type="NCBI Taxonomy" id="10160"/>
    <lineage>
        <taxon>Eukaryota</taxon>
        <taxon>Metazoa</taxon>
        <taxon>Chordata</taxon>
        <taxon>Craniata</taxon>
        <taxon>Vertebrata</taxon>
        <taxon>Euteleostomi</taxon>
        <taxon>Mammalia</taxon>
        <taxon>Eutheria</taxon>
        <taxon>Euarchontoglires</taxon>
        <taxon>Glires</taxon>
        <taxon>Rodentia</taxon>
        <taxon>Hystricomorpha</taxon>
        <taxon>Octodontidae</taxon>
        <taxon>Octodon</taxon>
    </lineage>
</organism>
<evidence type="ECO:0000256" key="8">
    <source>
        <dbReference type="ARBA" id="ARBA00023098"/>
    </source>
</evidence>
<evidence type="ECO:0000256" key="10">
    <source>
        <dbReference type="ARBA" id="ARBA00023315"/>
    </source>
</evidence>
<dbReference type="RefSeq" id="XP_023557959.1">
    <property type="nucleotide sequence ID" value="XM_023702191.1"/>
</dbReference>
<evidence type="ECO:0000256" key="15">
    <source>
        <dbReference type="ARBA" id="ARBA00049178"/>
    </source>
</evidence>
<dbReference type="GO" id="GO:0050633">
    <property type="term" value="F:acetyl-CoA C-myristoyltransferase activity"/>
    <property type="evidence" value="ECO:0007669"/>
    <property type="project" value="UniProtKB-EC"/>
</dbReference>
<evidence type="ECO:0000313" key="22">
    <source>
        <dbReference type="RefSeq" id="XP_023557959.1"/>
    </source>
</evidence>
<dbReference type="InterPro" id="IPR050215">
    <property type="entry name" value="Thiolase-like_sf_Thiolase"/>
</dbReference>
<dbReference type="GO" id="GO:0006635">
    <property type="term" value="P:fatty acid beta-oxidation"/>
    <property type="evidence" value="ECO:0007669"/>
    <property type="project" value="TreeGrafter"/>
</dbReference>
<dbReference type="FunCoup" id="A0A6P6DCX6">
    <property type="interactions" value="1923"/>
</dbReference>
<dbReference type="PROSITE" id="PS00099">
    <property type="entry name" value="THIOLASE_3"/>
    <property type="match status" value="1"/>
</dbReference>
<comment type="catalytic activity">
    <reaction evidence="15">
        <text>an acyl-CoA + acetyl-CoA = a 3-oxoacyl-CoA + CoA</text>
        <dbReference type="Rhea" id="RHEA:21564"/>
        <dbReference type="ChEBI" id="CHEBI:57287"/>
        <dbReference type="ChEBI" id="CHEBI:57288"/>
        <dbReference type="ChEBI" id="CHEBI:58342"/>
        <dbReference type="ChEBI" id="CHEBI:90726"/>
        <dbReference type="EC" id="2.3.1.16"/>
    </reaction>
    <physiologicalReaction direction="right-to-left" evidence="15">
        <dbReference type="Rhea" id="RHEA:21566"/>
    </physiologicalReaction>
</comment>
<dbReference type="InterPro" id="IPR020615">
    <property type="entry name" value="Thiolase_acyl_enz_int_AS"/>
</dbReference>
<sequence>MYLGPRAQVLGPGALWRGRGRGTGAGVPTTFSIHYNNPCAEVLAAHASIWQLAVGSTLAESSEVLTFCALNLDPGMLSSASGARWRLQVVLGHLSGRPQSGPALQAEPCLSSFPSASAADVVVVHGRRTAIGRAGRGGFKDTTPDELLAAVLTAVLQDVKLRPEQLGDISVGNVLQPGAGAIMARIAQFLSGIPETVPLSTVNRQCSSGLQAVANIAGGIRNGSYDIGMACGVESMSLAERGNPGNITSRLLENEKARDCLIPMGITSENVAERFGISREKQDTFALASQQKAARAQNRGCFRNEIVPVTTTIQDDKGTKKSVTVSQDEGIRPSTTMEGLAKLKPAFKEGGSTTAGNSSQVSDGAAAILLARRSKAEELGLPILGVLRSYAVVGVPPDIMGIGPAYAIPVALQKAGLTVNDVDIFEINEAFASQAVYCVEKLGIPPEKVNPLGGAVALGHPLGCTGARQVITLLNELKRRGKRAYGVVSMCIGTGMGAAAVFEYPGN</sequence>
<evidence type="ECO:0000256" key="13">
    <source>
        <dbReference type="ARBA" id="ARBA00047485"/>
    </source>
</evidence>
<dbReference type="CDD" id="cd00751">
    <property type="entry name" value="thiolase"/>
    <property type="match status" value="1"/>
</dbReference>
<dbReference type="GeneID" id="101581353"/>
<comment type="subcellular location">
    <subcellularLocation>
        <location evidence="1">Peroxisome</location>
    </subcellularLocation>
</comment>
<dbReference type="InterPro" id="IPR002155">
    <property type="entry name" value="Thiolase"/>
</dbReference>
<dbReference type="FunFam" id="3.40.47.10:FF:000035">
    <property type="entry name" value="3-ketoacyl-CoA thiolase A, peroxisomal"/>
    <property type="match status" value="1"/>
</dbReference>
<keyword evidence="7" id="KW-0007">Acetylation</keyword>
<evidence type="ECO:0000313" key="21">
    <source>
        <dbReference type="Proteomes" id="UP000515203"/>
    </source>
</evidence>
<evidence type="ECO:0000256" key="1">
    <source>
        <dbReference type="ARBA" id="ARBA00004275"/>
    </source>
</evidence>
<dbReference type="PROSITE" id="PS00737">
    <property type="entry name" value="THIOLASE_2"/>
    <property type="match status" value="1"/>
</dbReference>
<comment type="catalytic activity">
    <reaction evidence="14">
        <text>hexanoyl-CoA + acetyl-CoA = 3-oxooctanoyl-CoA + CoA</text>
        <dbReference type="Rhea" id="RHEA:31203"/>
        <dbReference type="ChEBI" id="CHEBI:57287"/>
        <dbReference type="ChEBI" id="CHEBI:57288"/>
        <dbReference type="ChEBI" id="CHEBI:62619"/>
        <dbReference type="ChEBI" id="CHEBI:62620"/>
    </reaction>
    <physiologicalReaction direction="right-to-left" evidence="14">
        <dbReference type="Rhea" id="RHEA:31205"/>
    </physiologicalReaction>
</comment>
<comment type="pathway">
    <text evidence="2">Lipid metabolism; peroxisomal fatty acid beta-oxidation.</text>
</comment>
<dbReference type="PROSITE" id="PS00098">
    <property type="entry name" value="THIOLASE_1"/>
    <property type="match status" value="1"/>
</dbReference>
<evidence type="ECO:0000256" key="2">
    <source>
        <dbReference type="ARBA" id="ARBA00004846"/>
    </source>
</evidence>
<evidence type="ECO:0000256" key="6">
    <source>
        <dbReference type="ARBA" id="ARBA00022946"/>
    </source>
</evidence>
<reference evidence="22" key="1">
    <citation type="submission" date="2025-08" db="UniProtKB">
        <authorList>
            <consortium name="RefSeq"/>
        </authorList>
    </citation>
    <scope>IDENTIFICATION</scope>
</reference>
<protein>
    <submittedName>
        <fullName evidence="22">3-ketoacyl-CoA thiolase B, peroxisomal isoform X1</fullName>
    </submittedName>
</protein>
<evidence type="ECO:0000256" key="4">
    <source>
        <dbReference type="ARBA" id="ARBA00022679"/>
    </source>
</evidence>
<keyword evidence="9" id="KW-0576">Peroxisome</keyword>
<dbReference type="InterPro" id="IPR020617">
    <property type="entry name" value="Thiolase_C"/>
</dbReference>
<accession>A0A6P6DCX6</accession>
<dbReference type="PANTHER" id="PTHR43853">
    <property type="entry name" value="3-KETOACYL-COA THIOLASE, PEROXISOMAL"/>
    <property type="match status" value="1"/>
</dbReference>
<evidence type="ECO:0000259" key="19">
    <source>
        <dbReference type="Pfam" id="PF00108"/>
    </source>
</evidence>
<keyword evidence="5" id="KW-0276">Fatty acid metabolism</keyword>
<dbReference type="InterPro" id="IPR016039">
    <property type="entry name" value="Thiolase-like"/>
</dbReference>
<dbReference type="SUPFAM" id="SSF53901">
    <property type="entry name" value="Thiolase-like"/>
    <property type="match status" value="2"/>
</dbReference>
<comment type="subunit">
    <text evidence="17">Homodimer. Interacts (via PTS2-type peroxisomal targeting signal region) with PEX7; leading to its translocation into peroxisomes.</text>
</comment>
<dbReference type="GO" id="GO:0003985">
    <property type="term" value="F:acetyl-CoA C-acetyltransferase activity"/>
    <property type="evidence" value="ECO:0007669"/>
    <property type="project" value="UniProtKB-EC"/>
</dbReference>
<evidence type="ECO:0000256" key="17">
    <source>
        <dbReference type="ARBA" id="ARBA00064189"/>
    </source>
</evidence>
<feature type="domain" description="Thiolase N-terminal" evidence="19">
    <location>
        <begin position="121"/>
        <end position="373"/>
    </location>
</feature>
<keyword evidence="6" id="KW-0809">Transit peptide</keyword>
<evidence type="ECO:0000256" key="7">
    <source>
        <dbReference type="ARBA" id="ARBA00022990"/>
    </source>
</evidence>
<evidence type="ECO:0000256" key="3">
    <source>
        <dbReference type="ARBA" id="ARBA00010982"/>
    </source>
</evidence>
<dbReference type="NCBIfam" id="TIGR01930">
    <property type="entry name" value="AcCoA-C-Actrans"/>
    <property type="match status" value="1"/>
</dbReference>
<evidence type="ECO:0000256" key="12">
    <source>
        <dbReference type="ARBA" id="ARBA00037000"/>
    </source>
</evidence>
<name>A0A6P6DCX6_OCTDE</name>
<evidence type="ECO:0000256" key="9">
    <source>
        <dbReference type="ARBA" id="ARBA00023140"/>
    </source>
</evidence>
<dbReference type="Gene3D" id="3.40.47.10">
    <property type="match status" value="1"/>
</dbReference>
<dbReference type="Pfam" id="PF00108">
    <property type="entry name" value="Thiolase_N"/>
    <property type="match status" value="1"/>
</dbReference>
<dbReference type="Proteomes" id="UP000515203">
    <property type="component" value="Unplaced"/>
</dbReference>
<keyword evidence="10 18" id="KW-0012">Acyltransferase</keyword>
<dbReference type="AlphaFoldDB" id="A0A6P6DCX6"/>
<dbReference type="GO" id="GO:0005777">
    <property type="term" value="C:peroxisome"/>
    <property type="evidence" value="ECO:0007669"/>
    <property type="project" value="UniProtKB-SubCell"/>
</dbReference>
<dbReference type="GO" id="GO:0010124">
    <property type="term" value="P:phenylacetate catabolic process"/>
    <property type="evidence" value="ECO:0007669"/>
    <property type="project" value="TreeGrafter"/>
</dbReference>
<evidence type="ECO:0000256" key="14">
    <source>
        <dbReference type="ARBA" id="ARBA00048001"/>
    </source>
</evidence>
<evidence type="ECO:0000259" key="20">
    <source>
        <dbReference type="Pfam" id="PF02803"/>
    </source>
</evidence>
<dbReference type="InterPro" id="IPR020613">
    <property type="entry name" value="Thiolase_CS"/>
</dbReference>
<comment type="similarity">
    <text evidence="3 18">Belongs to the thiolase-like superfamily. Thiolase family.</text>
</comment>
<dbReference type="PANTHER" id="PTHR43853:SF8">
    <property type="entry name" value="3-KETOACYL-COA THIOLASE, PEROXISOMAL"/>
    <property type="match status" value="1"/>
</dbReference>